<dbReference type="Proteomes" id="UP000004662">
    <property type="component" value="Chromosome"/>
</dbReference>
<protein>
    <submittedName>
        <fullName evidence="1">Uncharacterized protein</fullName>
    </submittedName>
</protein>
<organism evidence="1 2">
    <name type="scientific">Solidesulfovibrio carbinoliphilus subsp. oakridgensis</name>
    <dbReference type="NCBI Taxonomy" id="694327"/>
    <lineage>
        <taxon>Bacteria</taxon>
        <taxon>Pseudomonadati</taxon>
        <taxon>Thermodesulfobacteriota</taxon>
        <taxon>Desulfovibrionia</taxon>
        <taxon>Desulfovibrionales</taxon>
        <taxon>Desulfovibrionaceae</taxon>
        <taxon>Solidesulfovibrio</taxon>
    </lineage>
</organism>
<name>G7Q7E2_9BACT</name>
<dbReference type="STRING" id="694327.DFW101_1084"/>
<dbReference type="RefSeq" id="WP_009180509.1">
    <property type="nucleotide sequence ID" value="NZ_CM001368.1"/>
</dbReference>
<accession>G7Q7E2</accession>
<proteinExistence type="predicted"/>
<keyword evidence="2" id="KW-1185">Reference proteome</keyword>
<sequence length="590" mass="69784">MAFDWTQAFSKVPEAPFLHGEHRPREGEILRVQSLPDLKRFLDWVHIKQCLLKPYFEHANYPVVDFRELLPSFEADTFEYKELPGFSMVALARPLKYFQEIFQYDILHCLLDYTDETYRDQCPLESSIFGQNIRTFCARLPKGIQDQFRRDFSETDVTSLENYAALLPTVLQMDRAHVLSLDSQSDFYLSGVYSSFPSYLDTELKRFGLNIKKFVVGDDRRYERHRGFVYQFLMELYGFPIVSERRTSSALFARRLFRMGEKFLVRVLGQTDRTLTTLYAHPEAKFYPRVEKVALITVDKSQTEAIKALGEGGYFVDPERRVVITRVVYRQHKYDPNNVRQDRALSVASQEVLHPITGQSFSRLNLIKDTYSLFLRLNDIVRGEYNGRIVYKRNEIVENTDTHEKKLKFLYSWLAKHQRRIIGYSDEFYSNVVKVLDNYLLSADHYDDFNAHREIYQEVWSKYNYIQQARKVKLLEDLQDRNYKGENLSYLRMLSLFTEIINDLKFEIVNYFDTLVERVLSLGDMIINDRYLLRHYIRKKDSDLSEYGLMVKQTYDRLVALLDEFRSIRQAKKDQGIVVPLVTENERGAL</sequence>
<dbReference type="eggNOG" id="ENOG502Z7QH">
    <property type="taxonomic scope" value="Bacteria"/>
</dbReference>
<dbReference type="OrthoDB" id="5464418at2"/>
<dbReference type="EMBL" id="CM001368">
    <property type="protein sequence ID" value="EHJ47095.1"/>
    <property type="molecule type" value="Genomic_DNA"/>
</dbReference>
<gene>
    <name evidence="1" type="ORF">DFW101_1084</name>
</gene>
<evidence type="ECO:0000313" key="1">
    <source>
        <dbReference type="EMBL" id="EHJ47095.1"/>
    </source>
</evidence>
<dbReference type="AlphaFoldDB" id="G7Q7E2"/>
<evidence type="ECO:0000313" key="2">
    <source>
        <dbReference type="Proteomes" id="UP000004662"/>
    </source>
</evidence>
<reference evidence="2" key="1">
    <citation type="journal article" date="2015" name="Genome Announc.">
        <title>High-Quality Draft Genome Sequence of Desulfovibrio carbinoliphilus FW-101-2B, an Organic Acid-Oxidizing Sulfate-Reducing Bacterium Isolated from Uranium(VI)-Contaminated Groundwater.</title>
        <authorList>
            <person name="Ramsay B.D."/>
            <person name="Hwang C."/>
            <person name="Woo H.L."/>
            <person name="Carroll S.L."/>
            <person name="Lucas S."/>
            <person name="Han J."/>
            <person name="Lapidus A.L."/>
            <person name="Cheng J.F."/>
            <person name="Goodwin L.A."/>
            <person name="Pitluck S."/>
            <person name="Peters L."/>
            <person name="Chertkov O."/>
            <person name="Held B."/>
            <person name="Detter J.C."/>
            <person name="Han C.S."/>
            <person name="Tapia R."/>
            <person name="Land M.L."/>
            <person name="Hauser L.J."/>
            <person name="Kyrpides N.C."/>
            <person name="Ivanova N.N."/>
            <person name="Mikhailova N."/>
            <person name="Pagani I."/>
            <person name="Woyke T."/>
            <person name="Arkin A.P."/>
            <person name="Dehal P."/>
            <person name="Chivian D."/>
            <person name="Criddle C.S."/>
            <person name="Wu W."/>
            <person name="Chakraborty R."/>
            <person name="Hazen T.C."/>
            <person name="Fields M.W."/>
        </authorList>
    </citation>
    <scope>NUCLEOTIDE SEQUENCE [LARGE SCALE GENOMIC DNA]</scope>
    <source>
        <strain evidence="2">FW-101-2B</strain>
    </source>
</reference>
<dbReference type="HOGENOM" id="CLU_469880_0_0_7"/>